<dbReference type="InterPro" id="IPR011050">
    <property type="entry name" value="Pectin_lyase_fold/virulence"/>
</dbReference>
<dbReference type="Gene3D" id="2.160.20.10">
    <property type="entry name" value="Single-stranded right-handed beta-helix, Pectin lyase-like"/>
    <property type="match status" value="1"/>
</dbReference>
<dbReference type="InterPro" id="IPR012334">
    <property type="entry name" value="Pectin_lyas_fold"/>
</dbReference>
<evidence type="ECO:0000313" key="3">
    <source>
        <dbReference type="Proteomes" id="UP000615026"/>
    </source>
</evidence>
<dbReference type="RefSeq" id="WP_193996077.1">
    <property type="nucleotide sequence ID" value="NZ_JADEXP010000388.1"/>
</dbReference>
<evidence type="ECO:0000313" key="2">
    <source>
        <dbReference type="EMBL" id="MBE9070193.1"/>
    </source>
</evidence>
<gene>
    <name evidence="2" type="ORF">IQ260_26480</name>
</gene>
<accession>A0A929FD28</accession>
<reference evidence="2" key="1">
    <citation type="submission" date="2020-10" db="EMBL/GenBank/DDBJ databases">
        <authorList>
            <person name="Castelo-Branco R."/>
            <person name="Eusebio N."/>
            <person name="Adriana R."/>
            <person name="Vieira A."/>
            <person name="Brugerolle De Fraissinette N."/>
            <person name="Rezende De Castro R."/>
            <person name="Schneider M.P."/>
            <person name="Vasconcelos V."/>
            <person name="Leao P.N."/>
        </authorList>
    </citation>
    <scope>NUCLEOTIDE SEQUENCE</scope>
    <source>
        <strain evidence="2">LEGE 11479</strain>
    </source>
</reference>
<comment type="caution">
    <text evidence="2">The sequence shown here is derived from an EMBL/GenBank/DDBJ whole genome shotgun (WGS) entry which is preliminary data.</text>
</comment>
<dbReference type="Proteomes" id="UP000615026">
    <property type="component" value="Unassembled WGS sequence"/>
</dbReference>
<sequence>MFHSFERFNIDAGHQVYFANPTDVVRIFSRVTGAQPSDILGTLGVNGSADLFLLNPNGIMFGPNAQLDVAGSFTASTADSVVFANGSEFSAVALEAPLLNLNVPPGVQFNTQNQPNGNLINKANLAVGERQTLTLLGNSVSSTVRLAAPNGNAQVLGNQVELIDNATSGLSRPHGTSVTG</sequence>
<dbReference type="Pfam" id="PF05860">
    <property type="entry name" value="TPS"/>
    <property type="match status" value="1"/>
</dbReference>
<feature type="domain" description="Filamentous haemagglutinin FhaB/tRNA nuclease CdiA-like TPS" evidence="1">
    <location>
        <begin position="4"/>
        <end position="84"/>
    </location>
</feature>
<proteinExistence type="predicted"/>
<organism evidence="2 3">
    <name type="scientific">Leptolyngbya cf. ectocarpi LEGE 11479</name>
    <dbReference type="NCBI Taxonomy" id="1828722"/>
    <lineage>
        <taxon>Bacteria</taxon>
        <taxon>Bacillati</taxon>
        <taxon>Cyanobacteriota</taxon>
        <taxon>Cyanophyceae</taxon>
        <taxon>Leptolyngbyales</taxon>
        <taxon>Leptolyngbyaceae</taxon>
        <taxon>Leptolyngbya group</taxon>
        <taxon>Leptolyngbya</taxon>
    </lineage>
</organism>
<dbReference type="SUPFAM" id="SSF51126">
    <property type="entry name" value="Pectin lyase-like"/>
    <property type="match status" value="1"/>
</dbReference>
<dbReference type="NCBIfam" id="TIGR01901">
    <property type="entry name" value="adhes_NPXG"/>
    <property type="match status" value="1"/>
</dbReference>
<dbReference type="SMART" id="SM00912">
    <property type="entry name" value="Haemagg_act"/>
    <property type="match status" value="1"/>
</dbReference>
<name>A0A929FD28_LEPEC</name>
<dbReference type="InterPro" id="IPR008638">
    <property type="entry name" value="FhaB/CdiA-like_TPS"/>
</dbReference>
<keyword evidence="3" id="KW-1185">Reference proteome</keyword>
<protein>
    <submittedName>
        <fullName evidence="2">Filamentous hemagglutinin N-terminal domain-containing protein</fullName>
    </submittedName>
</protein>
<evidence type="ECO:0000259" key="1">
    <source>
        <dbReference type="SMART" id="SM00912"/>
    </source>
</evidence>
<dbReference type="AlphaFoldDB" id="A0A929FD28"/>
<dbReference type="EMBL" id="JADEXP010000388">
    <property type="protein sequence ID" value="MBE9070193.1"/>
    <property type="molecule type" value="Genomic_DNA"/>
</dbReference>